<keyword evidence="4 8" id="KW-0378">Hydrolase</keyword>
<reference evidence="8 9" key="1">
    <citation type="submission" date="2021-10" db="EMBL/GenBank/DDBJ databases">
        <authorList>
            <person name="Koch H."/>
        </authorList>
    </citation>
    <scope>NUCLEOTIDE SEQUENCE [LARGE SCALE GENOMIC DNA]</scope>
    <source>
        <strain evidence="8">6680</strain>
    </source>
</reference>
<dbReference type="PIRSF" id="PIRSF001267">
    <property type="entry name" value="Pyrophosphatase_GppA_Ppx"/>
    <property type="match status" value="1"/>
</dbReference>
<dbReference type="EMBL" id="OU912926">
    <property type="protein sequence ID" value="CAG9932512.1"/>
    <property type="molecule type" value="Genomic_DNA"/>
</dbReference>
<name>A0ABM8YYA5_9PROT</name>
<evidence type="ECO:0000256" key="2">
    <source>
        <dbReference type="ARBA" id="ARBA00012451"/>
    </source>
</evidence>
<dbReference type="InterPro" id="IPR003695">
    <property type="entry name" value="Ppx_GppA_N"/>
</dbReference>
<evidence type="ECO:0000256" key="1">
    <source>
        <dbReference type="ARBA" id="ARBA00007125"/>
    </source>
</evidence>
<keyword evidence="9" id="KW-1185">Reference proteome</keyword>
<dbReference type="PANTHER" id="PTHR30005">
    <property type="entry name" value="EXOPOLYPHOSPHATASE"/>
    <property type="match status" value="1"/>
</dbReference>
<proteinExistence type="inferred from homology"/>
<dbReference type="InterPro" id="IPR050273">
    <property type="entry name" value="GppA/Ppx_hydrolase"/>
</dbReference>
<comment type="catalytic activity">
    <reaction evidence="5">
        <text>[phosphate](n) + H2O = [phosphate](n-1) + phosphate + H(+)</text>
        <dbReference type="Rhea" id="RHEA:21528"/>
        <dbReference type="Rhea" id="RHEA-COMP:9859"/>
        <dbReference type="Rhea" id="RHEA-COMP:14279"/>
        <dbReference type="ChEBI" id="CHEBI:15377"/>
        <dbReference type="ChEBI" id="CHEBI:15378"/>
        <dbReference type="ChEBI" id="CHEBI:16838"/>
        <dbReference type="ChEBI" id="CHEBI:43474"/>
        <dbReference type="EC" id="3.6.1.11"/>
    </reaction>
</comment>
<protein>
    <recommendedName>
        <fullName evidence="3">Exopolyphosphatase</fullName>
        <ecNumber evidence="2">3.6.1.11</ecNumber>
    </recommendedName>
</protein>
<dbReference type="GO" id="GO:0004309">
    <property type="term" value="F:exopolyphosphatase activity"/>
    <property type="evidence" value="ECO:0007669"/>
    <property type="project" value="UniProtKB-EC"/>
</dbReference>
<sequence>MQVYDTIAAVDLGSNSFRLQVARVVEDQIYPLDSLKETVRLAAGLTADKFLDDESQLRALACLKRFGERLRGLPNHAVRVVGTNTFRLAKNASAFLEKAEDALGFPIEVIAGREEARLIYLGVAHGLPSSQNHRLVVDIGGGSTECVIGEGLEPLRMESLYMGCVSYSKRFFGDGKITKDAMQQAELAARMELQTIRFEFSGGNWQEAIGSSGTARALADLLKQNDWSNEGITAEGLAKLRSMLLKAGECKRLDTLGLKPDRIPVLPGGFAIMSAVFTELNIQHMSVAGAALKEGVLYDLLGRLHHQDMRDITVSQFMRRYHIDPLQAKRVEDLSLSLFKQVAQRSDVDVDAAQQQLQWVARLHEIGVSIAHSGYHKHAAYILENADMPGFSKMEQFQLGLQVRAQRGSLSKVPRLSGIIQDWTAILALRLAVLFCRSRTDLTLPRMQLKRSGNDYRIKLDKKWIEQNPLTENALQAEIKEWKAVGVNFSVNN</sequence>
<dbReference type="SUPFAM" id="SSF53067">
    <property type="entry name" value="Actin-like ATPase domain"/>
    <property type="match status" value="2"/>
</dbReference>
<dbReference type="InterPro" id="IPR043129">
    <property type="entry name" value="ATPase_NBD"/>
</dbReference>
<dbReference type="GO" id="GO:0008976">
    <property type="term" value="F:polyphosphate kinase activity"/>
    <property type="evidence" value="ECO:0007669"/>
    <property type="project" value="UniProtKB-EC"/>
</dbReference>
<dbReference type="Pfam" id="PF02541">
    <property type="entry name" value="Ppx-GppA"/>
    <property type="match status" value="1"/>
</dbReference>
<dbReference type="SUPFAM" id="SSF109604">
    <property type="entry name" value="HD-domain/PDEase-like"/>
    <property type="match status" value="1"/>
</dbReference>
<evidence type="ECO:0000259" key="7">
    <source>
        <dbReference type="Pfam" id="PF21447"/>
    </source>
</evidence>
<dbReference type="Gene3D" id="3.30.420.40">
    <property type="match status" value="1"/>
</dbReference>
<dbReference type="CDD" id="cd24053">
    <property type="entry name" value="ASKHA_NBD_EcPPX-GppA-like"/>
    <property type="match status" value="1"/>
</dbReference>
<dbReference type="InterPro" id="IPR030673">
    <property type="entry name" value="PyroPPase_GppA_Ppx"/>
</dbReference>
<feature type="domain" description="Ppx/GppA phosphatase C-terminal" evidence="7">
    <location>
        <begin position="310"/>
        <end position="478"/>
    </location>
</feature>
<dbReference type="Gene3D" id="3.30.420.150">
    <property type="entry name" value="Exopolyphosphatase. Domain 2"/>
    <property type="match status" value="1"/>
</dbReference>
<organism evidence="8 9">
    <name type="scientific">Candidatus Nitrotoga arctica</name>
    <dbReference type="NCBI Taxonomy" id="453162"/>
    <lineage>
        <taxon>Bacteria</taxon>
        <taxon>Pseudomonadati</taxon>
        <taxon>Pseudomonadota</taxon>
        <taxon>Betaproteobacteria</taxon>
        <taxon>Nitrosomonadales</taxon>
        <taxon>Gallionellaceae</taxon>
        <taxon>Candidatus Nitrotoga</taxon>
    </lineage>
</organism>
<dbReference type="InterPro" id="IPR022371">
    <property type="entry name" value="Exopolyphosphatase"/>
</dbReference>
<dbReference type="Proteomes" id="UP000839052">
    <property type="component" value="Chromosome"/>
</dbReference>
<keyword evidence="8" id="KW-0808">Transferase</keyword>
<dbReference type="EC" id="3.6.1.11" evidence="2"/>
<dbReference type="RefSeq" id="WP_239796432.1">
    <property type="nucleotide sequence ID" value="NZ_OU912926.1"/>
</dbReference>
<dbReference type="Pfam" id="PF21447">
    <property type="entry name" value="Ppx-GppA_III"/>
    <property type="match status" value="1"/>
</dbReference>
<feature type="domain" description="Ppx/GppA phosphatase N-terminal" evidence="6">
    <location>
        <begin position="21"/>
        <end position="302"/>
    </location>
</feature>
<evidence type="ECO:0000313" key="9">
    <source>
        <dbReference type="Proteomes" id="UP000839052"/>
    </source>
</evidence>
<dbReference type="NCBIfam" id="TIGR03706">
    <property type="entry name" value="exo_poly_only"/>
    <property type="match status" value="1"/>
</dbReference>
<dbReference type="InterPro" id="IPR048950">
    <property type="entry name" value="Ppx_GppA_C"/>
</dbReference>
<accession>A0ABM8YYA5</accession>
<dbReference type="PANTHER" id="PTHR30005:SF0">
    <property type="entry name" value="RETROGRADE REGULATION PROTEIN 2"/>
    <property type="match status" value="1"/>
</dbReference>
<gene>
    <name evidence="8" type="primary">ppx</name>
    <name evidence="8" type="ORF">NTG6680_1259</name>
</gene>
<evidence type="ECO:0000313" key="8">
    <source>
        <dbReference type="EMBL" id="CAG9932512.1"/>
    </source>
</evidence>
<comment type="similarity">
    <text evidence="1">Belongs to the GppA/Ppx family.</text>
</comment>
<evidence type="ECO:0000256" key="5">
    <source>
        <dbReference type="ARBA" id="ARBA00047607"/>
    </source>
</evidence>
<dbReference type="Gene3D" id="1.10.3210.10">
    <property type="entry name" value="Hypothetical protein af1432"/>
    <property type="match status" value="1"/>
</dbReference>
<evidence type="ECO:0000256" key="3">
    <source>
        <dbReference type="ARBA" id="ARBA00020416"/>
    </source>
</evidence>
<evidence type="ECO:0000259" key="6">
    <source>
        <dbReference type="Pfam" id="PF02541"/>
    </source>
</evidence>
<evidence type="ECO:0000256" key="4">
    <source>
        <dbReference type="ARBA" id="ARBA00022801"/>
    </source>
</evidence>